<comment type="function">
    <text evidence="3">Regulates mitochondrial small subunit maturation by controlling 15S rRNA 5'-end processing. Localizes to the 5' precursor of the 15S rRNA in a position that is subsequently occupied by mS47 in the mature yeast mtSSU. Uses structure and sequence-specific RNA recognition, binding to a single-stranded region of the precursor and specifically recognizing bases -6 to -1. The exchange of Ccm1 for mS47 is coupled to the irreversible removal of precursor rRNA that is accompanied by conformational changes of the mitoribosomal proteins uS5m and mS26. These conformational changes signal completion of 5'-end rRNA processing through protection of the mature 5'-end of the 15S rRNA and stabilization of mS47. The removal of the 5' precursor together with the dissociation of Ccm1 may be catalyzed by the 5'-3' exoribonuclease Pet127. Involved in the specific removal of group I introns in mitochondrial encoded transcripts.</text>
</comment>
<evidence type="ECO:0000256" key="3">
    <source>
        <dbReference type="ARBA" id="ARBA00044493"/>
    </source>
</evidence>
<name>A0A9P6G8V3_9PLEO</name>
<protein>
    <submittedName>
        <fullName evidence="6">Pentatricopeptide repeat-containing protein, chloroplastic</fullName>
    </submittedName>
</protein>
<comment type="caution">
    <text evidence="6">The sequence shown here is derived from an EMBL/GenBank/DDBJ whole genome shotgun (WGS) entry which is preliminary data.</text>
</comment>
<keyword evidence="2" id="KW-0677">Repeat</keyword>
<dbReference type="PROSITE" id="PS51375">
    <property type="entry name" value="PPR"/>
    <property type="match status" value="1"/>
</dbReference>
<evidence type="ECO:0000256" key="2">
    <source>
        <dbReference type="ARBA" id="ARBA00022737"/>
    </source>
</evidence>
<feature type="repeat" description="PPR" evidence="5">
    <location>
        <begin position="549"/>
        <end position="583"/>
    </location>
</feature>
<sequence>MLERASTCLESGGRQLLRAPKSCLRTRRMLHASFWHHGASDLALPSWWAASTVPDHVADDVDDFGRSGPTTRSYEGPLLEFLYPERTLDFIRRLSSYGADAVEIRRRGMLGVGVRQYSTSQWQPSNEEPVDDLETLQVKEEMQGLLLESTPDEALRKLLWSNKADKQELAWHLYSASVDTSFSTIFICDLLDYLDNADFSRTANRILQLFDRIPPEDRRASSYRLAVNAYVALKMIGPAIRHLEEASERFDPTRAGIDAVLKKTIQDDQWDLSFRVFKGFLRWAERNNVKVHEWHKTAAHGQKHWDNWGPLFGQAQDVLEPREHLRSFLSYVDQFQHELNSTTETAEALQLFVHGYVPGVMWEVVNMPEPDEDYIYDFFTGLFKDLYALDLPIGPLYEYIIPAFLRIPRYQGYTRKRKIFLDLYTTWRQHALDGHCTRPSRSAMHTLIIQHARHLSYDRVDALVDDLKSFHALEPFNVPVLYSLIRLYARGGLVDRVHDCFDILQMRFPSAVDLHIITSLTYAYARRIDVPGAIAQFKRITDDFNLVPNTACWNTLLLAFTRADDLDGALECFNNCLESGAKPDVFTFGPMLDLCAARGDIEAFEALFSRAKHFDIPLETDRRARSGYVQAFLNAGDIDGAEQVALGILRSWKAGTLGDVEITHVWNMLITHHALGGGLTDARRLYQEMKDYDIPLDSWTYGALMRAFIEARQTNGAFKILRNTMPNENMRVYAFHYAICISGFLREGQSQRAKAVYERMKHVRLHQTPSLRQMGLLFKGTEELLKLRAENVKDPKARLSHVEEELRQSLMSDYGHEIAHDEPSHKRYIDSPELSNVPQSYFSVLILLYTTRGALEIAKELIEKASKVPIDEQNYSAPIILLSAIMETHYKAGEHDEIERCWELVSREANRLVKTFSQVMSPKPPTPTFDSITDPAVLERFNASRIAMNRRQVLFRAARVYIRSLMQQDTPEALQKAQRTINNLLSNGFIVDNLTWNELIQHLATRNRALDAFSACEMYLMPQFPGWAFLHPVLIRKFQPGYSFMELRHYDVKRGSVLPRYKTLVVLAAAYAKVRRDESNGIGFNPNMGGWLREVVEQIAPDTVRAIETMPRTGDKLQTQYLV</sequence>
<dbReference type="AlphaFoldDB" id="A0A9P6G8V3"/>
<dbReference type="Pfam" id="PF13041">
    <property type="entry name" value="PPR_2"/>
    <property type="match status" value="1"/>
</dbReference>
<keyword evidence="7" id="KW-1185">Reference proteome</keyword>
<dbReference type="InterPro" id="IPR011990">
    <property type="entry name" value="TPR-like_helical_dom_sf"/>
</dbReference>
<evidence type="ECO:0000256" key="5">
    <source>
        <dbReference type="PROSITE-ProRule" id="PRU00708"/>
    </source>
</evidence>
<evidence type="ECO:0000313" key="6">
    <source>
        <dbReference type="EMBL" id="KAF9730878.1"/>
    </source>
</evidence>
<reference evidence="6" key="1">
    <citation type="journal article" date="2020" name="Mol. Plant Microbe Interact.">
        <title>Genome Sequence of the Biocontrol Agent Coniothyrium minitans strain Conio (IMI 134523).</title>
        <authorList>
            <person name="Patel D."/>
            <person name="Shittu T.A."/>
            <person name="Baroncelli R."/>
            <person name="Muthumeenakshi S."/>
            <person name="Osborne T.H."/>
            <person name="Janganan T.K."/>
            <person name="Sreenivasaprasad S."/>
        </authorList>
    </citation>
    <scope>NUCLEOTIDE SEQUENCE</scope>
    <source>
        <strain evidence="6">Conio</strain>
    </source>
</reference>
<comment type="subunit">
    <text evidence="4">Binds to mitochondrial small subunit 15S rRNA.</text>
</comment>
<gene>
    <name evidence="6" type="ORF">PMIN01_10836</name>
</gene>
<dbReference type="PANTHER" id="PTHR47936:SF1">
    <property type="entry name" value="PENTATRICOPEPTIDE REPEAT-CONTAINING PROTEIN GUN1, CHLOROPLASTIC"/>
    <property type="match status" value="1"/>
</dbReference>
<dbReference type="Proteomes" id="UP000756921">
    <property type="component" value="Unassembled WGS sequence"/>
</dbReference>
<dbReference type="PANTHER" id="PTHR47936">
    <property type="entry name" value="PPR_LONG DOMAIN-CONTAINING PROTEIN"/>
    <property type="match status" value="1"/>
</dbReference>
<comment type="similarity">
    <text evidence="1">Belongs to the CCM1 family.</text>
</comment>
<dbReference type="GO" id="GO:0031930">
    <property type="term" value="P:mitochondria-nucleus signaling pathway"/>
    <property type="evidence" value="ECO:0007669"/>
    <property type="project" value="TreeGrafter"/>
</dbReference>
<dbReference type="OrthoDB" id="185373at2759"/>
<dbReference type="InterPro" id="IPR002885">
    <property type="entry name" value="PPR_rpt"/>
</dbReference>
<dbReference type="EMBL" id="WJXW01000013">
    <property type="protein sequence ID" value="KAF9730878.1"/>
    <property type="molecule type" value="Genomic_DNA"/>
</dbReference>
<evidence type="ECO:0000256" key="1">
    <source>
        <dbReference type="ARBA" id="ARBA00006192"/>
    </source>
</evidence>
<evidence type="ECO:0000256" key="4">
    <source>
        <dbReference type="ARBA" id="ARBA00044511"/>
    </source>
</evidence>
<dbReference type="Gene3D" id="1.25.40.10">
    <property type="entry name" value="Tetratricopeptide repeat domain"/>
    <property type="match status" value="2"/>
</dbReference>
<organism evidence="6 7">
    <name type="scientific">Paraphaeosphaeria minitans</name>
    <dbReference type="NCBI Taxonomy" id="565426"/>
    <lineage>
        <taxon>Eukaryota</taxon>
        <taxon>Fungi</taxon>
        <taxon>Dikarya</taxon>
        <taxon>Ascomycota</taxon>
        <taxon>Pezizomycotina</taxon>
        <taxon>Dothideomycetes</taxon>
        <taxon>Pleosporomycetidae</taxon>
        <taxon>Pleosporales</taxon>
        <taxon>Massarineae</taxon>
        <taxon>Didymosphaeriaceae</taxon>
        <taxon>Paraphaeosphaeria</taxon>
    </lineage>
</organism>
<dbReference type="SUPFAM" id="SSF48452">
    <property type="entry name" value="TPR-like"/>
    <property type="match status" value="1"/>
</dbReference>
<evidence type="ECO:0000313" key="7">
    <source>
        <dbReference type="Proteomes" id="UP000756921"/>
    </source>
</evidence>
<proteinExistence type="inferred from homology"/>
<dbReference type="Pfam" id="PF01535">
    <property type="entry name" value="PPR"/>
    <property type="match status" value="2"/>
</dbReference>
<accession>A0A9P6G8V3</accession>